<feature type="coiled-coil region" evidence="6">
    <location>
        <begin position="85"/>
        <end position="112"/>
    </location>
</feature>
<dbReference type="AlphaFoldDB" id="A0A9N9J679"/>
<reference evidence="8" key="1">
    <citation type="submission" date="2021-06" db="EMBL/GenBank/DDBJ databases">
        <authorList>
            <person name="Kallberg Y."/>
            <person name="Tangrot J."/>
            <person name="Rosling A."/>
        </authorList>
    </citation>
    <scope>NUCLEOTIDE SEQUENCE</scope>
    <source>
        <strain evidence="8">CL551</strain>
    </source>
</reference>
<name>A0A9N9J679_9GLOM</name>
<evidence type="ECO:0000313" key="8">
    <source>
        <dbReference type="EMBL" id="CAG8765661.1"/>
    </source>
</evidence>
<comment type="caution">
    <text evidence="8">The sequence shown here is derived from an EMBL/GenBank/DDBJ whole genome shotgun (WGS) entry which is preliminary data.</text>
</comment>
<dbReference type="GO" id="GO:0000709">
    <property type="term" value="P:meiotic joint molecule formation"/>
    <property type="evidence" value="ECO:0007669"/>
    <property type="project" value="TreeGrafter"/>
</dbReference>
<keyword evidence="3" id="KW-0233">DNA recombination</keyword>
<evidence type="ECO:0000313" key="9">
    <source>
        <dbReference type="Proteomes" id="UP000789342"/>
    </source>
</evidence>
<dbReference type="InterPro" id="IPR036390">
    <property type="entry name" value="WH_DNA-bd_sf"/>
</dbReference>
<evidence type="ECO:0000256" key="6">
    <source>
        <dbReference type="SAM" id="Coils"/>
    </source>
</evidence>
<dbReference type="GO" id="GO:0120231">
    <property type="term" value="C:DNA recombinase auxiliary factor complex"/>
    <property type="evidence" value="ECO:0007669"/>
    <property type="project" value="TreeGrafter"/>
</dbReference>
<protein>
    <submittedName>
        <fullName evidence="8">2665_t:CDS:1</fullName>
    </submittedName>
</protein>
<gene>
    <name evidence="8" type="ORF">AMORRO_LOCUS16246</name>
</gene>
<dbReference type="GO" id="GO:0000794">
    <property type="term" value="C:condensed nuclear chromosome"/>
    <property type="evidence" value="ECO:0007669"/>
    <property type="project" value="TreeGrafter"/>
</dbReference>
<feature type="non-terminal residue" evidence="8">
    <location>
        <position position="118"/>
    </location>
</feature>
<evidence type="ECO:0000256" key="2">
    <source>
        <dbReference type="ARBA" id="ARBA00007922"/>
    </source>
</evidence>
<keyword evidence="4" id="KW-0539">Nucleus</keyword>
<comment type="similarity">
    <text evidence="2">Belongs to the HOP2 family.</text>
</comment>
<accession>A0A9N9J679</accession>
<evidence type="ECO:0000256" key="3">
    <source>
        <dbReference type="ARBA" id="ARBA00023172"/>
    </source>
</evidence>
<sequence>SRCFLEMVKQKKAVTNKGDDSKKGIKDDAEQKVLDYLRKQNRPYSVTDISNNLHNAITKAAIQKALTNLVEKEEVGCKTYGKQSVYVVKQELNEMDVKIEELKKEVNDYKDRNKQLQS</sequence>
<proteinExistence type="inferred from homology"/>
<keyword evidence="6" id="KW-0175">Coiled coil</keyword>
<evidence type="ECO:0000256" key="4">
    <source>
        <dbReference type="ARBA" id="ARBA00023242"/>
    </source>
</evidence>
<evidence type="ECO:0000256" key="5">
    <source>
        <dbReference type="ARBA" id="ARBA00023254"/>
    </source>
</evidence>
<evidence type="ECO:0000256" key="1">
    <source>
        <dbReference type="ARBA" id="ARBA00004123"/>
    </source>
</evidence>
<feature type="domain" description="Homologous-pairing protein 2 winged helix" evidence="7">
    <location>
        <begin position="28"/>
        <end position="89"/>
    </location>
</feature>
<dbReference type="SUPFAM" id="SSF46785">
    <property type="entry name" value="Winged helix' DNA-binding domain"/>
    <property type="match status" value="1"/>
</dbReference>
<dbReference type="InterPro" id="IPR036388">
    <property type="entry name" value="WH-like_DNA-bd_sf"/>
</dbReference>
<dbReference type="GO" id="GO:0010774">
    <property type="term" value="P:meiotic strand invasion involved in reciprocal meiotic recombination"/>
    <property type="evidence" value="ECO:0007669"/>
    <property type="project" value="TreeGrafter"/>
</dbReference>
<evidence type="ECO:0000259" key="7">
    <source>
        <dbReference type="Pfam" id="PF07106"/>
    </source>
</evidence>
<dbReference type="EMBL" id="CAJVPV010043408">
    <property type="protein sequence ID" value="CAG8765661.1"/>
    <property type="molecule type" value="Genomic_DNA"/>
</dbReference>
<keyword evidence="5" id="KW-0469">Meiosis</keyword>
<dbReference type="Gene3D" id="1.10.10.10">
    <property type="entry name" value="Winged helix-like DNA-binding domain superfamily/Winged helix DNA-binding domain"/>
    <property type="match status" value="1"/>
</dbReference>
<dbReference type="Proteomes" id="UP000789342">
    <property type="component" value="Unassembled WGS sequence"/>
</dbReference>
<dbReference type="OrthoDB" id="272266at2759"/>
<organism evidence="8 9">
    <name type="scientific">Acaulospora morrowiae</name>
    <dbReference type="NCBI Taxonomy" id="94023"/>
    <lineage>
        <taxon>Eukaryota</taxon>
        <taxon>Fungi</taxon>
        <taxon>Fungi incertae sedis</taxon>
        <taxon>Mucoromycota</taxon>
        <taxon>Glomeromycotina</taxon>
        <taxon>Glomeromycetes</taxon>
        <taxon>Diversisporales</taxon>
        <taxon>Acaulosporaceae</taxon>
        <taxon>Acaulospora</taxon>
    </lineage>
</organism>
<keyword evidence="9" id="KW-1185">Reference proteome</keyword>
<dbReference type="InterPro" id="IPR010776">
    <property type="entry name" value="Hop2_WH_dom"/>
</dbReference>
<dbReference type="GO" id="GO:0003690">
    <property type="term" value="F:double-stranded DNA binding"/>
    <property type="evidence" value="ECO:0007669"/>
    <property type="project" value="TreeGrafter"/>
</dbReference>
<feature type="non-terminal residue" evidence="8">
    <location>
        <position position="1"/>
    </location>
</feature>
<comment type="subcellular location">
    <subcellularLocation>
        <location evidence="1">Nucleus</location>
    </subcellularLocation>
</comment>
<dbReference type="GO" id="GO:0007129">
    <property type="term" value="P:homologous chromosome pairing at meiosis"/>
    <property type="evidence" value="ECO:0007669"/>
    <property type="project" value="TreeGrafter"/>
</dbReference>
<dbReference type="GO" id="GO:0120230">
    <property type="term" value="F:recombinase activator activity"/>
    <property type="evidence" value="ECO:0007669"/>
    <property type="project" value="TreeGrafter"/>
</dbReference>
<dbReference type="PANTHER" id="PTHR15938:SF0">
    <property type="entry name" value="HOMOLOGOUS-PAIRING PROTEIN 2 HOMOLOG"/>
    <property type="match status" value="1"/>
</dbReference>
<dbReference type="Pfam" id="PF07106">
    <property type="entry name" value="WHD_TBPIP"/>
    <property type="match status" value="1"/>
</dbReference>
<dbReference type="PANTHER" id="PTHR15938">
    <property type="entry name" value="TBP-1 INTERACTING PROTEIN"/>
    <property type="match status" value="1"/>
</dbReference>